<evidence type="ECO:0000313" key="2">
    <source>
        <dbReference type="Proteomes" id="UP001224392"/>
    </source>
</evidence>
<keyword evidence="2" id="KW-1185">Reference proteome</keyword>
<name>A0ABQ6LY49_9GAMM</name>
<evidence type="ECO:0000313" key="1">
    <source>
        <dbReference type="EMBL" id="GMG86971.1"/>
    </source>
</evidence>
<comment type="caution">
    <text evidence="1">The sequence shown here is derived from an EMBL/GenBank/DDBJ whole genome shotgun (WGS) entry which is preliminary data.</text>
</comment>
<organism evidence="1 2">
    <name type="scientific">Biformimicrobium ophioploci</name>
    <dbReference type="NCBI Taxonomy" id="3036711"/>
    <lineage>
        <taxon>Bacteria</taxon>
        <taxon>Pseudomonadati</taxon>
        <taxon>Pseudomonadota</taxon>
        <taxon>Gammaproteobacteria</taxon>
        <taxon>Cellvibrionales</taxon>
        <taxon>Microbulbiferaceae</taxon>
        <taxon>Biformimicrobium</taxon>
    </lineage>
</organism>
<sequence length="70" mass="8006">MYIRTEHYKCIAANTPFKLIADVDAEVATILSTLQDVEQKRRDRKVPVRELVSDIIKGFVVVPKRNGGRH</sequence>
<reference evidence="1 2" key="1">
    <citation type="submission" date="2023-04" db="EMBL/GenBank/DDBJ databases">
        <title>Marinobulbifer ophiurae gen. nov., sp. Nov., isolate from tissue of brittle star Ophioplocus japonicus.</title>
        <authorList>
            <person name="Kawano K."/>
            <person name="Sawayama S."/>
            <person name="Nakagawa S."/>
        </authorList>
    </citation>
    <scope>NUCLEOTIDE SEQUENCE [LARGE SCALE GENOMIC DNA]</scope>
    <source>
        <strain evidence="1 2">NKW57</strain>
    </source>
</reference>
<dbReference type="RefSeq" id="WP_285763589.1">
    <property type="nucleotide sequence ID" value="NZ_BSYJ01000002.1"/>
</dbReference>
<accession>A0ABQ6LY49</accession>
<dbReference type="Proteomes" id="UP001224392">
    <property type="component" value="Unassembled WGS sequence"/>
</dbReference>
<gene>
    <name evidence="1" type="ORF">MNKW57_12920</name>
</gene>
<proteinExistence type="predicted"/>
<protein>
    <submittedName>
        <fullName evidence="1">Uncharacterized protein</fullName>
    </submittedName>
</protein>
<dbReference type="EMBL" id="BSYJ01000002">
    <property type="protein sequence ID" value="GMG86971.1"/>
    <property type="molecule type" value="Genomic_DNA"/>
</dbReference>